<dbReference type="EnsemblMetazoa" id="G22295.1">
    <property type="protein sequence ID" value="G22295.1:cds"/>
    <property type="gene ID" value="G22295"/>
</dbReference>
<proteinExistence type="predicted"/>
<accession>A0A8W8K7I1</accession>
<protein>
    <submittedName>
        <fullName evidence="1">Uncharacterized protein</fullName>
    </submittedName>
</protein>
<evidence type="ECO:0000313" key="2">
    <source>
        <dbReference type="Proteomes" id="UP000005408"/>
    </source>
</evidence>
<dbReference type="Proteomes" id="UP000005408">
    <property type="component" value="Unassembled WGS sequence"/>
</dbReference>
<organism evidence="1 2">
    <name type="scientific">Magallana gigas</name>
    <name type="common">Pacific oyster</name>
    <name type="synonym">Crassostrea gigas</name>
    <dbReference type="NCBI Taxonomy" id="29159"/>
    <lineage>
        <taxon>Eukaryota</taxon>
        <taxon>Metazoa</taxon>
        <taxon>Spiralia</taxon>
        <taxon>Lophotrochozoa</taxon>
        <taxon>Mollusca</taxon>
        <taxon>Bivalvia</taxon>
        <taxon>Autobranchia</taxon>
        <taxon>Pteriomorphia</taxon>
        <taxon>Ostreida</taxon>
        <taxon>Ostreoidea</taxon>
        <taxon>Ostreidae</taxon>
        <taxon>Magallana</taxon>
    </lineage>
</organism>
<sequence length="94" mass="10660">MDFAAFVIGSVTPDTHANVIDSLLPIFNNTYVRNVQWSSALEWGNMRGIWEDLPDAVGVIGGTSHQIYRPQTEPQALHYSGHRHYHCIRTIVIR</sequence>
<evidence type="ECO:0000313" key="1">
    <source>
        <dbReference type="EnsemblMetazoa" id="G22295.1:cds"/>
    </source>
</evidence>
<dbReference type="AlphaFoldDB" id="A0A8W8K7I1"/>
<keyword evidence="2" id="KW-1185">Reference proteome</keyword>
<reference evidence="1" key="1">
    <citation type="submission" date="2022-08" db="UniProtKB">
        <authorList>
            <consortium name="EnsemblMetazoa"/>
        </authorList>
    </citation>
    <scope>IDENTIFICATION</scope>
    <source>
        <strain evidence="1">05x7-T-G4-1.051#20</strain>
    </source>
</reference>
<name>A0A8W8K7I1_MAGGI</name>